<feature type="non-terminal residue" evidence="1">
    <location>
        <position position="88"/>
    </location>
</feature>
<evidence type="ECO:0000313" key="1">
    <source>
        <dbReference type="EMBL" id="KAJ7354251.1"/>
    </source>
</evidence>
<dbReference type="AlphaFoldDB" id="A0AAD7ABF0"/>
<keyword evidence="2" id="KW-1185">Reference proteome</keyword>
<dbReference type="EMBL" id="JARIHO010000010">
    <property type="protein sequence ID" value="KAJ7354251.1"/>
    <property type="molecule type" value="Genomic_DNA"/>
</dbReference>
<organism evidence="1 2">
    <name type="scientific">Mycena albidolilacea</name>
    <dbReference type="NCBI Taxonomy" id="1033008"/>
    <lineage>
        <taxon>Eukaryota</taxon>
        <taxon>Fungi</taxon>
        <taxon>Dikarya</taxon>
        <taxon>Basidiomycota</taxon>
        <taxon>Agaricomycotina</taxon>
        <taxon>Agaricomycetes</taxon>
        <taxon>Agaricomycetidae</taxon>
        <taxon>Agaricales</taxon>
        <taxon>Marasmiineae</taxon>
        <taxon>Mycenaceae</taxon>
        <taxon>Mycena</taxon>
    </lineage>
</organism>
<dbReference type="Proteomes" id="UP001218218">
    <property type="component" value="Unassembled WGS sequence"/>
</dbReference>
<name>A0AAD7ABF0_9AGAR</name>
<proteinExistence type="predicted"/>
<evidence type="ECO:0000313" key="2">
    <source>
        <dbReference type="Proteomes" id="UP001218218"/>
    </source>
</evidence>
<accession>A0AAD7ABF0</accession>
<gene>
    <name evidence="1" type="ORF">DFH08DRAFT_614137</name>
</gene>
<comment type="caution">
    <text evidence="1">The sequence shown here is derived from an EMBL/GenBank/DDBJ whole genome shotgun (WGS) entry which is preliminary data.</text>
</comment>
<reference evidence="1" key="1">
    <citation type="submission" date="2023-03" db="EMBL/GenBank/DDBJ databases">
        <title>Massive genome expansion in bonnet fungi (Mycena s.s.) driven by repeated elements and novel gene families across ecological guilds.</title>
        <authorList>
            <consortium name="Lawrence Berkeley National Laboratory"/>
            <person name="Harder C.B."/>
            <person name="Miyauchi S."/>
            <person name="Viragh M."/>
            <person name="Kuo A."/>
            <person name="Thoen E."/>
            <person name="Andreopoulos B."/>
            <person name="Lu D."/>
            <person name="Skrede I."/>
            <person name="Drula E."/>
            <person name="Henrissat B."/>
            <person name="Morin E."/>
            <person name="Kohler A."/>
            <person name="Barry K."/>
            <person name="LaButti K."/>
            <person name="Morin E."/>
            <person name="Salamov A."/>
            <person name="Lipzen A."/>
            <person name="Mereny Z."/>
            <person name="Hegedus B."/>
            <person name="Baldrian P."/>
            <person name="Stursova M."/>
            <person name="Weitz H."/>
            <person name="Taylor A."/>
            <person name="Grigoriev I.V."/>
            <person name="Nagy L.G."/>
            <person name="Martin F."/>
            <person name="Kauserud H."/>
        </authorList>
    </citation>
    <scope>NUCLEOTIDE SEQUENCE</scope>
    <source>
        <strain evidence="1">CBHHK002</strain>
    </source>
</reference>
<sequence length="88" mass="9534">MVSEFLVPEWGRLMHGGQEARLFFEAGKNRDGYFSSAELLEQVGKAIDIFNAKTGGTATLLLAFDNAPGHLKRAPDALSARKMPKGPS</sequence>
<protein>
    <submittedName>
        <fullName evidence="1">Uncharacterized protein</fullName>
    </submittedName>
</protein>